<comment type="caution">
    <text evidence="2">The sequence shown here is derived from an EMBL/GenBank/DDBJ whole genome shotgun (WGS) entry which is preliminary data.</text>
</comment>
<evidence type="ECO:0000313" key="2">
    <source>
        <dbReference type="EMBL" id="EGY79219.1"/>
    </source>
</evidence>
<reference evidence="2 3" key="1">
    <citation type="submission" date="2011-06" db="EMBL/GenBank/DDBJ databases">
        <authorList>
            <person name="Muzny D."/>
            <person name="Qin X."/>
            <person name="Deng J."/>
            <person name="Jiang H."/>
            <person name="Liu Y."/>
            <person name="Qu J."/>
            <person name="Song X.-Z."/>
            <person name="Zhang L."/>
            <person name="Thornton R."/>
            <person name="Coyle M."/>
            <person name="Francisco L."/>
            <person name="Jackson L."/>
            <person name="Javaid M."/>
            <person name="Korchina V."/>
            <person name="Kovar C."/>
            <person name="Mata R."/>
            <person name="Mathew T."/>
            <person name="Ngo R."/>
            <person name="Nguyen L."/>
            <person name="Nguyen N."/>
            <person name="Okwuonu G."/>
            <person name="Ongeri F."/>
            <person name="Pham C."/>
            <person name="Simmons D."/>
            <person name="Wilczek-Boney K."/>
            <person name="Hale W."/>
            <person name="Jakkamsetti A."/>
            <person name="Pham P."/>
            <person name="Ruth R."/>
            <person name="San Lucas F."/>
            <person name="Warren J."/>
            <person name="Zhang J."/>
            <person name="Zhao Z."/>
            <person name="Zhou C."/>
            <person name="Zhu D."/>
            <person name="Lee S."/>
            <person name="Bess C."/>
            <person name="Blankenburg K."/>
            <person name="Forbes L."/>
            <person name="Fu Q."/>
            <person name="Gubbala S."/>
            <person name="Hirani K."/>
            <person name="Jayaseelan J.C."/>
            <person name="Lara F."/>
            <person name="Munidasa M."/>
            <person name="Palculict T."/>
            <person name="Patil S."/>
            <person name="Pu L.-L."/>
            <person name="Saada N."/>
            <person name="Tang L."/>
            <person name="Weissenberger G."/>
            <person name="Zhu Y."/>
            <person name="Hemphill L."/>
            <person name="Shang Y."/>
            <person name="Youmans B."/>
            <person name="Ayvaz T."/>
            <person name="Ross M."/>
            <person name="Santibanez J."/>
            <person name="Aqrawi P."/>
            <person name="Gross S."/>
            <person name="Joshi V."/>
            <person name="Fowler G."/>
            <person name="Nazareth L."/>
            <person name="Reid J."/>
            <person name="Worley K."/>
            <person name="Petrosino J."/>
            <person name="Highlander S."/>
            <person name="Gibbs R."/>
        </authorList>
    </citation>
    <scope>NUCLEOTIDE SEQUENCE [LARGE SCALE GENOMIC DNA]</scope>
    <source>
        <strain evidence="2 3">ATCC 29427</strain>
    </source>
</reference>
<gene>
    <name evidence="2" type="ORF">HMPREF9129_1583</name>
</gene>
<dbReference type="HOGENOM" id="CLU_2937611_0_0_9"/>
<sequence>MQNNLNYGYRRIQTMLKRIGLLVNKKKFQRLIQMENFFGILKQEIYYGKHLGLLTSLKIV</sequence>
<dbReference type="PATRIC" id="fig|997350.3.peg.1518"/>
<dbReference type="RefSeq" id="WP_004822376.1">
    <property type="nucleotide sequence ID" value="NZ_JH165064.1"/>
</dbReference>
<evidence type="ECO:0000313" key="3">
    <source>
        <dbReference type="Proteomes" id="UP000003422"/>
    </source>
</evidence>
<feature type="domain" description="HTH-like" evidence="1">
    <location>
        <begin position="5"/>
        <end position="39"/>
    </location>
</feature>
<protein>
    <recommendedName>
        <fullName evidence="1">HTH-like domain-containing protein</fullName>
    </recommendedName>
</protein>
<dbReference type="Pfam" id="PF13276">
    <property type="entry name" value="HTH_21"/>
    <property type="match status" value="1"/>
</dbReference>
<dbReference type="EMBL" id="AGBB01000156">
    <property type="protein sequence ID" value="EGY79219.1"/>
    <property type="molecule type" value="Genomic_DNA"/>
</dbReference>
<evidence type="ECO:0000259" key="1">
    <source>
        <dbReference type="Pfam" id="PF13276"/>
    </source>
</evidence>
<dbReference type="Proteomes" id="UP000003422">
    <property type="component" value="Unassembled WGS sequence"/>
</dbReference>
<accession>G4D5A3</accession>
<proteinExistence type="predicted"/>
<name>G4D5A3_9FIRM</name>
<dbReference type="AlphaFoldDB" id="G4D5A3"/>
<organism evidence="2 3">
    <name type="scientific">Peptoniphilus indolicus ATCC 29427</name>
    <dbReference type="NCBI Taxonomy" id="997350"/>
    <lineage>
        <taxon>Bacteria</taxon>
        <taxon>Bacillati</taxon>
        <taxon>Bacillota</taxon>
        <taxon>Tissierellia</taxon>
        <taxon>Tissierellales</taxon>
        <taxon>Peptoniphilaceae</taxon>
        <taxon>Peptoniphilus</taxon>
    </lineage>
</organism>
<keyword evidence="3" id="KW-1185">Reference proteome</keyword>
<dbReference type="STRING" id="997350.HMPREF9129_1583"/>
<dbReference type="InterPro" id="IPR025948">
    <property type="entry name" value="HTH-like_dom"/>
</dbReference>